<dbReference type="AlphaFoldDB" id="A0A151B251"/>
<dbReference type="InterPro" id="IPR018319">
    <property type="entry name" value="SelA-like"/>
</dbReference>
<evidence type="ECO:0000256" key="4">
    <source>
        <dbReference type="ARBA" id="ARBA00022898"/>
    </source>
</evidence>
<dbReference type="GO" id="GO:0001514">
    <property type="term" value="P:selenocysteine incorporation"/>
    <property type="evidence" value="ECO:0007669"/>
    <property type="project" value="UniProtKB-UniRule"/>
</dbReference>
<keyword evidence="12" id="KW-1185">Reference proteome</keyword>
<evidence type="ECO:0000256" key="7">
    <source>
        <dbReference type="ARBA" id="ARBA00044507"/>
    </source>
</evidence>
<name>A0A151B251_9FIRM</name>
<sequence length="480" mass="52164">MEQPKNLLRQLPAVDQLLRHPLLQELSQKDHNLVVACTRQVLAGWREKILAAGIEPPDPEELVREIRNRYKASGRSSVRAVINATGIVLHTNMGRAILSQAATEAALMAARRYTNLEFDLARGERGSRYEHVAGLLQELTGAEAALVVNNNAAAVYLSLAALAAGRETIISRGQLVEIGGSFRVPEVMAQSGTRLVEVGTTNKTYLRDYEAAMGPDTALLLKVHPSNYRIQGFTHEVTTAELVDLGRRRQVPVMEDLGSGFLVDLENYGITGEPTVQAEIKQGVDLLTFSGDKLLGGPQAGIILGRRELVAAIARHPLTRALRVDKMTLAALEATLRAYRNPDRAVQEIPTLAALVARPEALRRQAEQLQALLAGVLGSRARVGIKEITSQAGGGSLPLTELPSWGVTIKPEQITVDELGRRLRHTDPPVVARVQDETLILDVRTLLPGESEELPRALVEALDGINDSPGNHENVGWEAN</sequence>
<evidence type="ECO:0000313" key="12">
    <source>
        <dbReference type="Proteomes" id="UP000075670"/>
    </source>
</evidence>
<comment type="similarity">
    <text evidence="7 8">Belongs to the SelA family.</text>
</comment>
<dbReference type="InterPro" id="IPR025862">
    <property type="entry name" value="SelA_trans_N_dom"/>
</dbReference>
<dbReference type="InterPro" id="IPR004534">
    <property type="entry name" value="SelA_trans"/>
</dbReference>
<evidence type="ECO:0000256" key="5">
    <source>
        <dbReference type="ARBA" id="ARBA00022917"/>
    </source>
</evidence>
<dbReference type="PANTHER" id="PTHR32328:SF0">
    <property type="entry name" value="L-SERYL-TRNA(SEC) SELENIUM TRANSFERASE"/>
    <property type="match status" value="1"/>
</dbReference>
<gene>
    <name evidence="8 11" type="primary">selA</name>
    <name evidence="11" type="ORF">MOMUL_04470</name>
</gene>
<dbReference type="Gene3D" id="3.40.640.10">
    <property type="entry name" value="Type I PLP-dependent aspartate aminotransferase-like (Major domain)"/>
    <property type="match status" value="1"/>
</dbReference>
<evidence type="ECO:0000259" key="10">
    <source>
        <dbReference type="Pfam" id="PF12390"/>
    </source>
</evidence>
<dbReference type="HAMAP" id="MF_00423">
    <property type="entry name" value="SelA"/>
    <property type="match status" value="1"/>
</dbReference>
<dbReference type="RefSeq" id="WP_062280908.1">
    <property type="nucleotide sequence ID" value="NZ_LTBC01000001.1"/>
</dbReference>
<dbReference type="InterPro" id="IPR015421">
    <property type="entry name" value="PyrdxlP-dep_Trfase_major"/>
</dbReference>
<proteinExistence type="inferred from homology"/>
<dbReference type="GO" id="GO:0005737">
    <property type="term" value="C:cytoplasm"/>
    <property type="evidence" value="ECO:0007669"/>
    <property type="project" value="UniProtKB-SubCell"/>
</dbReference>
<organism evidence="11 12">
    <name type="scientific">Moorella mulderi DSM 14980</name>
    <dbReference type="NCBI Taxonomy" id="1122241"/>
    <lineage>
        <taxon>Bacteria</taxon>
        <taxon>Bacillati</taxon>
        <taxon>Bacillota</taxon>
        <taxon>Clostridia</taxon>
        <taxon>Neomoorellales</taxon>
        <taxon>Neomoorellaceae</taxon>
        <taxon>Neomoorella</taxon>
    </lineage>
</organism>
<protein>
    <recommendedName>
        <fullName evidence="8">L-seryl-tRNA(Sec) selenium transferase</fullName>
        <ecNumber evidence="8">2.9.1.1</ecNumber>
    </recommendedName>
    <alternativeName>
        <fullName evidence="8">Selenocysteine synthase</fullName>
        <shortName evidence="8">Sec synthase</shortName>
    </alternativeName>
    <alternativeName>
        <fullName evidence="8">Selenocysteinyl-tRNA(Sec) synthase</fullName>
    </alternativeName>
</protein>
<dbReference type="Pfam" id="PF03841">
    <property type="entry name" value="SelA"/>
    <property type="match status" value="1"/>
</dbReference>
<dbReference type="SUPFAM" id="SSF53383">
    <property type="entry name" value="PLP-dependent transferases"/>
    <property type="match status" value="1"/>
</dbReference>
<evidence type="ECO:0000313" key="11">
    <source>
        <dbReference type="EMBL" id="KYH33737.1"/>
    </source>
</evidence>
<dbReference type="InterPro" id="IPR015424">
    <property type="entry name" value="PyrdxlP-dep_Trfase"/>
</dbReference>
<keyword evidence="2 8" id="KW-0963">Cytoplasm</keyword>
<keyword evidence="5 8" id="KW-0648">Protein biosynthesis</keyword>
<comment type="catalytic activity">
    <reaction evidence="8">
        <text>L-seryl-tRNA(Sec) + selenophosphate + H(+) = L-selenocysteinyl-tRNA(Sec) + phosphate</text>
        <dbReference type="Rhea" id="RHEA:22728"/>
        <dbReference type="Rhea" id="RHEA-COMP:9742"/>
        <dbReference type="Rhea" id="RHEA-COMP:9743"/>
        <dbReference type="ChEBI" id="CHEBI:15378"/>
        <dbReference type="ChEBI" id="CHEBI:16144"/>
        <dbReference type="ChEBI" id="CHEBI:43474"/>
        <dbReference type="ChEBI" id="CHEBI:78533"/>
        <dbReference type="ChEBI" id="CHEBI:78573"/>
        <dbReference type="EC" id="2.9.1.1"/>
    </reaction>
</comment>
<keyword evidence="3 8" id="KW-0808">Transferase</keyword>
<accession>A0A151B251</accession>
<dbReference type="PATRIC" id="fig|1122241.3.peg.473"/>
<evidence type="ECO:0000256" key="9">
    <source>
        <dbReference type="PIRSR" id="PIRSR618319-50"/>
    </source>
</evidence>
<evidence type="ECO:0000256" key="3">
    <source>
        <dbReference type="ARBA" id="ARBA00022679"/>
    </source>
</evidence>
<dbReference type="Proteomes" id="UP000075670">
    <property type="component" value="Unassembled WGS sequence"/>
</dbReference>
<evidence type="ECO:0000256" key="8">
    <source>
        <dbReference type="HAMAP-Rule" id="MF_00423"/>
    </source>
</evidence>
<dbReference type="Pfam" id="PF12390">
    <property type="entry name" value="Se-cys_synth_N"/>
    <property type="match status" value="1"/>
</dbReference>
<dbReference type="PANTHER" id="PTHR32328">
    <property type="entry name" value="L-SERYL-TRNA(SEC) SELENIUM TRANSFERASE"/>
    <property type="match status" value="1"/>
</dbReference>
<dbReference type="OrthoDB" id="9787096at2"/>
<dbReference type="Gene3D" id="3.90.1150.180">
    <property type="match status" value="1"/>
</dbReference>
<evidence type="ECO:0000256" key="2">
    <source>
        <dbReference type="ARBA" id="ARBA00022490"/>
    </source>
</evidence>
<dbReference type="NCBIfam" id="TIGR00474">
    <property type="entry name" value="selA"/>
    <property type="match status" value="1"/>
</dbReference>
<feature type="domain" description="L-seryl-tRNA selenium transferase N-terminal" evidence="10">
    <location>
        <begin position="8"/>
        <end position="46"/>
    </location>
</feature>
<reference evidence="11 12" key="1">
    <citation type="submission" date="2016-02" db="EMBL/GenBank/DDBJ databases">
        <title>Genome sequence of Moorella mulderi DSM 14980.</title>
        <authorList>
            <person name="Poehlein A."/>
            <person name="Daniel R."/>
        </authorList>
    </citation>
    <scope>NUCLEOTIDE SEQUENCE [LARGE SCALE GENOMIC DNA]</scope>
    <source>
        <strain evidence="11 12">DSM 14980</strain>
    </source>
</reference>
<dbReference type="EMBL" id="LTBC01000001">
    <property type="protein sequence ID" value="KYH33737.1"/>
    <property type="molecule type" value="Genomic_DNA"/>
</dbReference>
<dbReference type="UniPathway" id="UPA00906">
    <property type="reaction ID" value="UER00896"/>
</dbReference>
<dbReference type="EC" id="2.9.1.1" evidence="8"/>
<comment type="subcellular location">
    <subcellularLocation>
        <location evidence="8">Cytoplasm</location>
    </subcellularLocation>
</comment>
<comment type="caution">
    <text evidence="11">The sequence shown here is derived from an EMBL/GenBank/DDBJ whole genome shotgun (WGS) entry which is preliminary data.</text>
</comment>
<dbReference type="GO" id="GO:0004125">
    <property type="term" value="F:L-seryl-tRNA(Sec) selenium transferase activity"/>
    <property type="evidence" value="ECO:0007669"/>
    <property type="project" value="UniProtKB-UniRule"/>
</dbReference>
<evidence type="ECO:0000256" key="6">
    <source>
        <dbReference type="ARBA" id="ARBA00023266"/>
    </source>
</evidence>
<comment type="function">
    <text evidence="8">Converts seryl-tRNA(Sec) to selenocysteinyl-tRNA(Sec) required for selenoprotein biosynthesis.</text>
</comment>
<dbReference type="GO" id="GO:0001717">
    <property type="term" value="P:conversion of seryl-tRNAsec to selenocys-tRNAsec"/>
    <property type="evidence" value="ECO:0007669"/>
    <property type="project" value="UniProtKB-UniRule"/>
</dbReference>
<keyword evidence="4 8" id="KW-0663">Pyridoxal phosphate</keyword>
<comment type="cofactor">
    <cofactor evidence="1 8 9">
        <name>pyridoxal 5'-phosphate</name>
        <dbReference type="ChEBI" id="CHEBI:597326"/>
    </cofactor>
</comment>
<comment type="pathway">
    <text evidence="8">Aminoacyl-tRNA biosynthesis; selenocysteinyl-tRNA(Sec) biosynthesis; selenocysteinyl-tRNA(Sec) from L-seryl-tRNA(Sec) (bacterial route): step 1/1.</text>
</comment>
<feature type="modified residue" description="N6-(pyridoxal phosphate)lysine" evidence="8 9">
    <location>
        <position position="293"/>
    </location>
</feature>
<keyword evidence="6 8" id="KW-0711">Selenium</keyword>
<evidence type="ECO:0000256" key="1">
    <source>
        <dbReference type="ARBA" id="ARBA00001933"/>
    </source>
</evidence>